<dbReference type="RefSeq" id="WP_003676894.1">
    <property type="nucleotide sequence ID" value="NZ_ACDY02000006.1"/>
</dbReference>
<proteinExistence type="predicted"/>
<evidence type="ECO:0000313" key="2">
    <source>
        <dbReference type="Proteomes" id="UP000003294"/>
    </source>
</evidence>
<dbReference type="AlphaFoldDB" id="D0W3Q1"/>
<organism evidence="1 2">
    <name type="scientific">Neisseria cinerea ATCC 14685</name>
    <dbReference type="NCBI Taxonomy" id="546262"/>
    <lineage>
        <taxon>Bacteria</taxon>
        <taxon>Pseudomonadati</taxon>
        <taxon>Pseudomonadota</taxon>
        <taxon>Betaproteobacteria</taxon>
        <taxon>Neisseriales</taxon>
        <taxon>Neisseriaceae</taxon>
        <taxon>Neisseria</taxon>
    </lineage>
</organism>
<reference evidence="1 2" key="1">
    <citation type="submission" date="2009-10" db="EMBL/GenBank/DDBJ databases">
        <authorList>
            <person name="Weinstock G."/>
            <person name="Sodergren E."/>
            <person name="Clifton S."/>
            <person name="Fulton L."/>
            <person name="Fulton B."/>
            <person name="Courtney L."/>
            <person name="Fronick C."/>
            <person name="Harrison M."/>
            <person name="Strong C."/>
            <person name="Farmer C."/>
            <person name="Delahaunty K."/>
            <person name="Markovic C."/>
            <person name="Hall O."/>
            <person name="Minx P."/>
            <person name="Tomlinson C."/>
            <person name="Mitreva M."/>
            <person name="Nelson J."/>
            <person name="Hou S."/>
            <person name="Wollam A."/>
            <person name="Pepin K.H."/>
            <person name="Johnson M."/>
            <person name="Bhonagiri V."/>
            <person name="Nash W.E."/>
            <person name="Warren W."/>
            <person name="Chinwalla A."/>
            <person name="Mardis E.R."/>
            <person name="Wilson R.K."/>
        </authorList>
    </citation>
    <scope>NUCLEOTIDE SEQUENCE [LARGE SCALE GENOMIC DNA]</scope>
    <source>
        <strain evidence="1 2">ATCC 14685</strain>
    </source>
</reference>
<protein>
    <submittedName>
        <fullName evidence="1">Uncharacterized protein</fullName>
    </submittedName>
</protein>
<evidence type="ECO:0000313" key="1">
    <source>
        <dbReference type="EMBL" id="EEZ71706.1"/>
    </source>
</evidence>
<dbReference type="Proteomes" id="UP000003294">
    <property type="component" value="Unassembled WGS sequence"/>
</dbReference>
<accession>D0W3Q1</accession>
<gene>
    <name evidence="1" type="ORF">NEICINOT_04292</name>
</gene>
<name>D0W3Q1_NEICI</name>
<sequence length="60" mass="6831">MAVLMELKSAVSVMVAYESKVNYCMPAQERMGRTYLTLIDYVPSENWFLDGISGMCEAMR</sequence>
<dbReference type="EMBL" id="ACDY02000006">
    <property type="protein sequence ID" value="EEZ71706.1"/>
    <property type="molecule type" value="Genomic_DNA"/>
</dbReference>
<comment type="caution">
    <text evidence="1">The sequence shown here is derived from an EMBL/GenBank/DDBJ whole genome shotgun (WGS) entry which is preliminary data.</text>
</comment>